<keyword evidence="4 5" id="KW-0472">Membrane</keyword>
<feature type="transmembrane region" description="Helical" evidence="5">
    <location>
        <begin position="97"/>
        <end position="124"/>
    </location>
</feature>
<dbReference type="GO" id="GO:0016020">
    <property type="term" value="C:membrane"/>
    <property type="evidence" value="ECO:0007669"/>
    <property type="project" value="UniProtKB-SubCell"/>
</dbReference>
<feature type="transmembrane region" description="Helical" evidence="5">
    <location>
        <begin position="130"/>
        <end position="151"/>
    </location>
</feature>
<dbReference type="Proteomes" id="UP001212411">
    <property type="component" value="Chromosome 2"/>
</dbReference>
<sequence length="257" mass="28397">MAIQLGDKVTGGFQQFADLLLTKIPLFTVAVALITFVCGILNVFLPVTSYFGLSVSNIALFRLHTLNTYPLVHHGFLTFLFGLAGIFFLMPRFERRYGTLCTIAMFFGFLEAIPGIAFLIACYVSESDSVFVGISGWTFSLLTMYLMNLFYDLHPKVSAIPQLVRMVLALAAPILILPFDFSESVVLHLTAVVLSIIFSLAYIDILLPRAGFLVWIETKLSRVVDAIPNYISVTEAAYYQRDALPVQDLGSNSAGIV</sequence>
<organism evidence="7 8">
    <name type="scientific">Schizosaccharomyces osmophilus</name>
    <dbReference type="NCBI Taxonomy" id="2545709"/>
    <lineage>
        <taxon>Eukaryota</taxon>
        <taxon>Fungi</taxon>
        <taxon>Dikarya</taxon>
        <taxon>Ascomycota</taxon>
        <taxon>Taphrinomycotina</taxon>
        <taxon>Schizosaccharomycetes</taxon>
        <taxon>Schizosaccharomycetales</taxon>
        <taxon>Schizosaccharomycetaceae</taxon>
        <taxon>Schizosaccharomyces</taxon>
    </lineage>
</organism>
<dbReference type="RefSeq" id="XP_056038666.1">
    <property type="nucleotide sequence ID" value="XM_056182407.1"/>
</dbReference>
<dbReference type="KEGG" id="som:SOMG_03618"/>
<keyword evidence="3 5" id="KW-1133">Transmembrane helix</keyword>
<feature type="transmembrane region" description="Helical" evidence="5">
    <location>
        <begin position="185"/>
        <end position="207"/>
    </location>
</feature>
<dbReference type="InterPro" id="IPR022764">
    <property type="entry name" value="Peptidase_S54_rhomboid_dom"/>
</dbReference>
<evidence type="ECO:0000256" key="2">
    <source>
        <dbReference type="ARBA" id="ARBA00022692"/>
    </source>
</evidence>
<evidence type="ECO:0000259" key="6">
    <source>
        <dbReference type="Pfam" id="PF01694"/>
    </source>
</evidence>
<feature type="transmembrane region" description="Helical" evidence="5">
    <location>
        <begin position="24"/>
        <end position="51"/>
    </location>
</feature>
<keyword evidence="8" id="KW-1185">Reference proteome</keyword>
<dbReference type="Gene3D" id="1.20.1540.10">
    <property type="entry name" value="Rhomboid-like"/>
    <property type="match status" value="1"/>
</dbReference>
<keyword evidence="2 5" id="KW-0812">Transmembrane</keyword>
<dbReference type="GO" id="GO:0006508">
    <property type="term" value="P:proteolysis"/>
    <property type="evidence" value="ECO:0007669"/>
    <property type="project" value="UniProtKB-KW"/>
</dbReference>
<dbReference type="Pfam" id="PF01694">
    <property type="entry name" value="Rhomboid"/>
    <property type="match status" value="1"/>
</dbReference>
<evidence type="ECO:0000313" key="8">
    <source>
        <dbReference type="Proteomes" id="UP001212411"/>
    </source>
</evidence>
<dbReference type="AlphaFoldDB" id="A0AAE9WGU3"/>
<reference evidence="7 8" key="1">
    <citation type="journal article" date="2023" name="G3 (Bethesda)">
        <title>A high-quality reference genome for the fission yeast Schizosaccharomyces osmophilus.</title>
        <authorList>
            <person name="Jia G.S."/>
            <person name="Zhang W.C."/>
            <person name="Liang Y."/>
            <person name="Liu X.H."/>
            <person name="Rhind N."/>
            <person name="Pidoux A."/>
            <person name="Brysch-Herzberg M."/>
            <person name="Du L.L."/>
        </authorList>
    </citation>
    <scope>NUCLEOTIDE SEQUENCE [LARGE SCALE GENOMIC DNA]</scope>
    <source>
        <strain evidence="7 8">CBS 15793</strain>
    </source>
</reference>
<evidence type="ECO:0000313" key="7">
    <source>
        <dbReference type="EMBL" id="WBW74423.1"/>
    </source>
</evidence>
<dbReference type="InterPro" id="IPR035952">
    <property type="entry name" value="Rhomboid-like_sf"/>
</dbReference>
<comment type="subcellular location">
    <subcellularLocation>
        <location evidence="1">Membrane</location>
        <topology evidence="1">Multi-pass membrane protein</topology>
    </subcellularLocation>
</comment>
<dbReference type="GO" id="GO:0004252">
    <property type="term" value="F:serine-type endopeptidase activity"/>
    <property type="evidence" value="ECO:0007669"/>
    <property type="project" value="InterPro"/>
</dbReference>
<feature type="domain" description="Peptidase S54 rhomboid" evidence="6">
    <location>
        <begin position="63"/>
        <end position="199"/>
    </location>
</feature>
<dbReference type="GeneID" id="80877096"/>
<protein>
    <submittedName>
        <fullName evidence="7">Rhomboid family protease</fullName>
    </submittedName>
</protein>
<dbReference type="SUPFAM" id="SSF144091">
    <property type="entry name" value="Rhomboid-like"/>
    <property type="match status" value="1"/>
</dbReference>
<evidence type="ECO:0000256" key="5">
    <source>
        <dbReference type="SAM" id="Phobius"/>
    </source>
</evidence>
<evidence type="ECO:0000256" key="3">
    <source>
        <dbReference type="ARBA" id="ARBA00022989"/>
    </source>
</evidence>
<accession>A0AAE9WGU3</accession>
<gene>
    <name evidence="7" type="primary">rbd4</name>
    <name evidence="7" type="ORF">SOMG_03618</name>
</gene>
<evidence type="ECO:0000256" key="1">
    <source>
        <dbReference type="ARBA" id="ARBA00004141"/>
    </source>
</evidence>
<feature type="transmembrane region" description="Helical" evidence="5">
    <location>
        <begin position="71"/>
        <end position="90"/>
    </location>
</feature>
<evidence type="ECO:0000256" key="4">
    <source>
        <dbReference type="ARBA" id="ARBA00023136"/>
    </source>
</evidence>
<name>A0AAE9WGU3_9SCHI</name>
<dbReference type="EMBL" id="CP115612">
    <property type="protein sequence ID" value="WBW74423.1"/>
    <property type="molecule type" value="Genomic_DNA"/>
</dbReference>
<keyword evidence="7" id="KW-0378">Hydrolase</keyword>
<keyword evidence="7" id="KW-0645">Protease</keyword>
<feature type="transmembrane region" description="Helical" evidence="5">
    <location>
        <begin position="163"/>
        <end position="179"/>
    </location>
</feature>
<proteinExistence type="predicted"/>